<keyword evidence="2" id="KW-1185">Reference proteome</keyword>
<evidence type="ECO:0000313" key="1">
    <source>
        <dbReference type="EMBL" id="KAB8178335.1"/>
    </source>
</evidence>
<reference evidence="1 2" key="1">
    <citation type="submission" date="2019-10" db="EMBL/GenBank/DDBJ databases">
        <title>Nonomuraea sp. nov., isolated from Phyllanthus amarus.</title>
        <authorList>
            <person name="Klykleung N."/>
            <person name="Tanasupawat S."/>
        </authorList>
    </citation>
    <scope>NUCLEOTIDE SEQUENCE [LARGE SCALE GENOMIC DNA]</scope>
    <source>
        <strain evidence="1 2">CR1-09</strain>
    </source>
</reference>
<comment type="caution">
    <text evidence="1">The sequence shown here is derived from an EMBL/GenBank/DDBJ whole genome shotgun (WGS) entry which is preliminary data.</text>
</comment>
<proteinExistence type="predicted"/>
<dbReference type="RefSeq" id="WP_139579849.1">
    <property type="nucleotide sequence ID" value="NZ_VDMA02000028.1"/>
</dbReference>
<evidence type="ECO:0000313" key="2">
    <source>
        <dbReference type="Proteomes" id="UP000313066"/>
    </source>
</evidence>
<gene>
    <name evidence="1" type="ORF">FH610_036835</name>
</gene>
<organism evidence="1 2">
    <name type="scientific">Microbispora catharanthi</name>
    <dbReference type="NCBI Taxonomy" id="1712871"/>
    <lineage>
        <taxon>Bacteria</taxon>
        <taxon>Bacillati</taxon>
        <taxon>Actinomycetota</taxon>
        <taxon>Actinomycetes</taxon>
        <taxon>Streptosporangiales</taxon>
        <taxon>Streptosporangiaceae</taxon>
        <taxon>Microbispora</taxon>
    </lineage>
</organism>
<accession>A0A5N6BCX6</accession>
<dbReference type="Proteomes" id="UP000313066">
    <property type="component" value="Unassembled WGS sequence"/>
</dbReference>
<name>A0A5N6BCX6_9ACTN</name>
<dbReference type="AlphaFoldDB" id="A0A5N6BCX6"/>
<protein>
    <recommendedName>
        <fullName evidence="3">MAE-28990/MAE-18760-like HEPN domain-containing protein</fullName>
    </recommendedName>
</protein>
<dbReference type="EMBL" id="VDMA02000028">
    <property type="protein sequence ID" value="KAB8178335.1"/>
    <property type="molecule type" value="Genomic_DNA"/>
</dbReference>
<sequence>MMLDITENALEELIATYARHITTTAGRRPGRPLRRFRDDTVGDTAAADRAACWLRLVSIVEIYVETLLRRLDGKEAGKAPRGWDDVVKALKTRHAIDASDAEGWAKLESCIIVRNAVAHGLGRFTPNQLKQEKPRKVRLIDVPVRDGAVVVTSEALAGCVETCRGFVTALDRTSQSV</sequence>
<evidence type="ECO:0008006" key="3">
    <source>
        <dbReference type="Google" id="ProtNLM"/>
    </source>
</evidence>